<dbReference type="AlphaFoldDB" id="A0A4U5M7W6"/>
<sequence length="72" mass="8494">MFALIHLVIGNFPFVKVDLLLLFKIRIAALSNELCFERINHFYEHRGFEAKVVAFLIAALSDQLCFERRYFD</sequence>
<evidence type="ECO:0000313" key="1">
    <source>
        <dbReference type="EMBL" id="TKR64693.1"/>
    </source>
</evidence>
<dbReference type="Proteomes" id="UP000298663">
    <property type="component" value="Unassembled WGS sequence"/>
</dbReference>
<accession>A0A4U5M7W6</accession>
<dbReference type="EMBL" id="AZBU02000009">
    <property type="protein sequence ID" value="TKR64693.1"/>
    <property type="molecule type" value="Genomic_DNA"/>
</dbReference>
<evidence type="ECO:0000313" key="2">
    <source>
        <dbReference type="Proteomes" id="UP000298663"/>
    </source>
</evidence>
<comment type="caution">
    <text evidence="1">The sequence shown here is derived from an EMBL/GenBank/DDBJ whole genome shotgun (WGS) entry which is preliminary data.</text>
</comment>
<reference evidence="1 2" key="2">
    <citation type="journal article" date="2019" name="G3 (Bethesda)">
        <title>Hybrid Assembly of the Genome of the Entomopathogenic Nematode Steinernema carpocapsae Identifies the X-Chromosome.</title>
        <authorList>
            <person name="Serra L."/>
            <person name="Macchietto M."/>
            <person name="Macias-Munoz A."/>
            <person name="McGill C.J."/>
            <person name="Rodriguez I.M."/>
            <person name="Rodriguez B."/>
            <person name="Murad R."/>
            <person name="Mortazavi A."/>
        </authorList>
    </citation>
    <scope>NUCLEOTIDE SEQUENCE [LARGE SCALE GENOMIC DNA]</scope>
    <source>
        <strain evidence="1 2">ALL</strain>
    </source>
</reference>
<reference evidence="1 2" key="1">
    <citation type="journal article" date="2015" name="Genome Biol.">
        <title>Comparative genomics of Steinernema reveals deeply conserved gene regulatory networks.</title>
        <authorList>
            <person name="Dillman A.R."/>
            <person name="Macchietto M."/>
            <person name="Porter C.F."/>
            <person name="Rogers A."/>
            <person name="Williams B."/>
            <person name="Antoshechkin I."/>
            <person name="Lee M.M."/>
            <person name="Goodwin Z."/>
            <person name="Lu X."/>
            <person name="Lewis E.E."/>
            <person name="Goodrich-Blair H."/>
            <person name="Stock S.P."/>
            <person name="Adams B.J."/>
            <person name="Sternberg P.W."/>
            <person name="Mortazavi A."/>
        </authorList>
    </citation>
    <scope>NUCLEOTIDE SEQUENCE [LARGE SCALE GENOMIC DNA]</scope>
    <source>
        <strain evidence="1 2">ALL</strain>
    </source>
</reference>
<proteinExistence type="predicted"/>
<gene>
    <name evidence="1" type="ORF">L596_025183</name>
</gene>
<keyword evidence="2" id="KW-1185">Reference proteome</keyword>
<protein>
    <submittedName>
        <fullName evidence="1">Uncharacterized protein</fullName>
    </submittedName>
</protein>
<organism evidence="1 2">
    <name type="scientific">Steinernema carpocapsae</name>
    <name type="common">Entomopathogenic nematode</name>
    <dbReference type="NCBI Taxonomy" id="34508"/>
    <lineage>
        <taxon>Eukaryota</taxon>
        <taxon>Metazoa</taxon>
        <taxon>Ecdysozoa</taxon>
        <taxon>Nematoda</taxon>
        <taxon>Chromadorea</taxon>
        <taxon>Rhabditida</taxon>
        <taxon>Tylenchina</taxon>
        <taxon>Panagrolaimomorpha</taxon>
        <taxon>Strongyloidoidea</taxon>
        <taxon>Steinernematidae</taxon>
        <taxon>Steinernema</taxon>
    </lineage>
</organism>
<name>A0A4U5M7W6_STECR</name>